<dbReference type="PROSITE" id="PS50850">
    <property type="entry name" value="MFS"/>
    <property type="match status" value="1"/>
</dbReference>
<dbReference type="PANTHER" id="PTHR23503:SF8">
    <property type="entry name" value="FACILITATED GLUCOSE TRANSPORTER PROTEIN 1"/>
    <property type="match status" value="1"/>
</dbReference>
<dbReference type="InterPro" id="IPR036259">
    <property type="entry name" value="MFS_trans_sf"/>
</dbReference>
<evidence type="ECO:0000256" key="4">
    <source>
        <dbReference type="ARBA" id="ARBA00022989"/>
    </source>
</evidence>
<dbReference type="PANTHER" id="PTHR23503">
    <property type="entry name" value="SOLUTE CARRIER FAMILY 2"/>
    <property type="match status" value="1"/>
</dbReference>
<evidence type="ECO:0000256" key="2">
    <source>
        <dbReference type="ARBA" id="ARBA00022448"/>
    </source>
</evidence>
<dbReference type="SUPFAM" id="SSF103473">
    <property type="entry name" value="MFS general substrate transporter"/>
    <property type="match status" value="1"/>
</dbReference>
<evidence type="ECO:0000256" key="6">
    <source>
        <dbReference type="SAM" id="Phobius"/>
    </source>
</evidence>
<evidence type="ECO:0000259" key="7">
    <source>
        <dbReference type="PROSITE" id="PS50850"/>
    </source>
</evidence>
<keyword evidence="9" id="KW-1185">Reference proteome</keyword>
<dbReference type="Proteomes" id="UP000237271">
    <property type="component" value="Unassembled WGS sequence"/>
</dbReference>
<dbReference type="Gene3D" id="1.20.1250.20">
    <property type="entry name" value="MFS general substrate transporter like domains"/>
    <property type="match status" value="1"/>
</dbReference>
<keyword evidence="2" id="KW-0813">Transport</keyword>
<comment type="caution">
    <text evidence="8">The sequence shown here is derived from an EMBL/GenBank/DDBJ whole genome shotgun (WGS) entry which is preliminary data.</text>
</comment>
<dbReference type="GO" id="GO:0015149">
    <property type="term" value="F:hexose transmembrane transporter activity"/>
    <property type="evidence" value="ECO:0007669"/>
    <property type="project" value="TreeGrafter"/>
</dbReference>
<evidence type="ECO:0000256" key="1">
    <source>
        <dbReference type="ARBA" id="ARBA00004141"/>
    </source>
</evidence>
<evidence type="ECO:0000256" key="3">
    <source>
        <dbReference type="ARBA" id="ARBA00022692"/>
    </source>
</evidence>
<dbReference type="Pfam" id="PF00083">
    <property type="entry name" value="Sugar_tr"/>
    <property type="match status" value="1"/>
</dbReference>
<dbReference type="EMBL" id="NCKW01016401">
    <property type="protein sequence ID" value="POM61033.1"/>
    <property type="molecule type" value="Genomic_DNA"/>
</dbReference>
<proteinExistence type="predicted"/>
<gene>
    <name evidence="8" type="ORF">PHPALM_30019</name>
</gene>
<feature type="transmembrane region" description="Helical" evidence="6">
    <location>
        <begin position="104"/>
        <end position="124"/>
    </location>
</feature>
<feature type="transmembrane region" description="Helical" evidence="6">
    <location>
        <begin position="75"/>
        <end position="98"/>
    </location>
</feature>
<feature type="domain" description="Major facilitator superfamily (MFS) profile" evidence="7">
    <location>
        <begin position="1"/>
        <end position="128"/>
    </location>
</feature>
<feature type="transmembrane region" description="Helical" evidence="6">
    <location>
        <begin position="12"/>
        <end position="34"/>
    </location>
</feature>
<reference evidence="8 9" key="1">
    <citation type="journal article" date="2017" name="Genome Biol. Evol.">
        <title>Phytophthora megakarya and P. palmivora, closely related causal agents of cacao black pod rot, underwent increases in genome sizes and gene numbers by different mechanisms.</title>
        <authorList>
            <person name="Ali S.S."/>
            <person name="Shao J."/>
            <person name="Lary D.J."/>
            <person name="Kronmiller B."/>
            <person name="Shen D."/>
            <person name="Strem M.D."/>
            <person name="Amoako-Attah I."/>
            <person name="Akrofi A.Y."/>
            <person name="Begoude B.A."/>
            <person name="Ten Hoopen G.M."/>
            <person name="Coulibaly K."/>
            <person name="Kebe B.I."/>
            <person name="Melnick R.L."/>
            <person name="Guiltinan M.J."/>
            <person name="Tyler B.M."/>
            <person name="Meinhardt L.W."/>
            <person name="Bailey B.A."/>
        </authorList>
    </citation>
    <scope>NUCLEOTIDE SEQUENCE [LARGE SCALE GENOMIC DNA]</scope>
    <source>
        <strain evidence="9">sbr112.9</strain>
    </source>
</reference>
<accession>A0A2P4X652</accession>
<dbReference type="AlphaFoldDB" id="A0A2P4X652"/>
<evidence type="ECO:0000313" key="9">
    <source>
        <dbReference type="Proteomes" id="UP000237271"/>
    </source>
</evidence>
<keyword evidence="3 6" id="KW-0812">Transmembrane</keyword>
<evidence type="ECO:0000256" key="5">
    <source>
        <dbReference type="ARBA" id="ARBA00023136"/>
    </source>
</evidence>
<dbReference type="InterPro" id="IPR005828">
    <property type="entry name" value="MFS_sugar_transport-like"/>
</dbReference>
<comment type="subcellular location">
    <subcellularLocation>
        <location evidence="1">Membrane</location>
        <topology evidence="1">Multi-pass membrane protein</topology>
    </subcellularLocation>
</comment>
<dbReference type="GO" id="GO:0016020">
    <property type="term" value="C:membrane"/>
    <property type="evidence" value="ECO:0007669"/>
    <property type="project" value="UniProtKB-SubCell"/>
</dbReference>
<name>A0A2P4X652_9STRA</name>
<dbReference type="InterPro" id="IPR020846">
    <property type="entry name" value="MFS_dom"/>
</dbReference>
<sequence>MGVLAQRFGNCNMILWGEGGMLVMAVLMTVGFLVDVPALSIVFTGLYVIAFNVTLGPLVRVITDDLFPDSVRATATSIGIGANWLCNLIVGVSYTYIADGLDDYSYLPFVVLLAIFYLLSLKLVPETSNKSAEEVQSLFLLVPSTDDVWQTLWQPWSQAFIAKLDWRLLLFPKPRDLKAVWRWQQKQVLLLCRVHTAIAFHSIWRLRNDIYFHETDADKPSTQSVKASFGRHCQFIFRHSAELGFEKRTVCVIPRRLGLEEPVINLFPRHQVGFGFPVNN</sequence>
<keyword evidence="5 6" id="KW-0472">Membrane</keyword>
<dbReference type="OrthoDB" id="142384at2759"/>
<evidence type="ECO:0000313" key="8">
    <source>
        <dbReference type="EMBL" id="POM61033.1"/>
    </source>
</evidence>
<keyword evidence="4 6" id="KW-1133">Transmembrane helix</keyword>
<organism evidence="8 9">
    <name type="scientific">Phytophthora palmivora</name>
    <dbReference type="NCBI Taxonomy" id="4796"/>
    <lineage>
        <taxon>Eukaryota</taxon>
        <taxon>Sar</taxon>
        <taxon>Stramenopiles</taxon>
        <taxon>Oomycota</taxon>
        <taxon>Peronosporomycetes</taxon>
        <taxon>Peronosporales</taxon>
        <taxon>Peronosporaceae</taxon>
        <taxon>Phytophthora</taxon>
    </lineage>
</organism>
<dbReference type="InterPro" id="IPR045263">
    <property type="entry name" value="GLUT"/>
</dbReference>
<protein>
    <recommendedName>
        <fullName evidence="7">Major facilitator superfamily (MFS) profile domain-containing protein</fullName>
    </recommendedName>
</protein>
<feature type="transmembrane region" description="Helical" evidence="6">
    <location>
        <begin position="40"/>
        <end position="63"/>
    </location>
</feature>